<dbReference type="EMBL" id="JBJYXY010000001">
    <property type="protein sequence ID" value="MFN2975444.1"/>
    <property type="molecule type" value="Genomic_DNA"/>
</dbReference>
<dbReference type="RefSeq" id="WP_263413032.1">
    <property type="nucleotide sequence ID" value="NZ_BAABBH010000001.1"/>
</dbReference>
<reference evidence="1 2" key="1">
    <citation type="submission" date="2024-12" db="EMBL/GenBank/DDBJ databases">
        <authorList>
            <person name="Lee Y."/>
        </authorList>
    </citation>
    <scope>NUCLEOTIDE SEQUENCE [LARGE SCALE GENOMIC DNA]</scope>
    <source>
        <strain evidence="1 2">03SUJ4</strain>
    </source>
</reference>
<comment type="caution">
    <text evidence="1">The sequence shown here is derived from an EMBL/GenBank/DDBJ whole genome shotgun (WGS) entry which is preliminary data.</text>
</comment>
<accession>A0ABW9KLI9</accession>
<dbReference type="Proteomes" id="UP001634747">
    <property type="component" value="Unassembled WGS sequence"/>
</dbReference>
<proteinExistence type="predicted"/>
<gene>
    <name evidence="1" type="ORF">ACK2TP_06695</name>
</gene>
<name>A0ABW9KLI9_9BACT</name>
<evidence type="ECO:0000313" key="2">
    <source>
        <dbReference type="Proteomes" id="UP001634747"/>
    </source>
</evidence>
<protein>
    <submittedName>
        <fullName evidence="1">Uncharacterized protein</fullName>
    </submittedName>
</protein>
<keyword evidence="2" id="KW-1185">Reference proteome</keyword>
<sequence>MTDSPDLLLDRAAASVTILFNLSDLEKDACITLAPARACLVHLAHYLNEQGMLEVLQHYAAAARKALEEDDKSKETEWVM</sequence>
<evidence type="ECO:0000313" key="1">
    <source>
        <dbReference type="EMBL" id="MFN2975444.1"/>
    </source>
</evidence>
<organism evidence="1 2">
    <name type="scientific">Terriglobus aquaticus</name>
    <dbReference type="NCBI Taxonomy" id="940139"/>
    <lineage>
        <taxon>Bacteria</taxon>
        <taxon>Pseudomonadati</taxon>
        <taxon>Acidobacteriota</taxon>
        <taxon>Terriglobia</taxon>
        <taxon>Terriglobales</taxon>
        <taxon>Acidobacteriaceae</taxon>
        <taxon>Terriglobus</taxon>
    </lineage>
</organism>